<comment type="caution">
    <text evidence="1">The sequence shown here is derived from an EMBL/GenBank/DDBJ whole genome shotgun (WGS) entry which is preliminary data.</text>
</comment>
<keyword evidence="2" id="KW-1185">Reference proteome</keyword>
<evidence type="ECO:0000313" key="2">
    <source>
        <dbReference type="Proteomes" id="UP000613840"/>
    </source>
</evidence>
<proteinExistence type="predicted"/>
<dbReference type="AlphaFoldDB" id="A0A917SE08"/>
<accession>A0A917SE08</accession>
<reference evidence="1" key="2">
    <citation type="submission" date="2020-09" db="EMBL/GenBank/DDBJ databases">
        <authorList>
            <person name="Sun Q."/>
            <person name="Zhou Y."/>
        </authorList>
    </citation>
    <scope>NUCLEOTIDE SEQUENCE</scope>
    <source>
        <strain evidence="1">CGMCC 4.7306</strain>
    </source>
</reference>
<protein>
    <submittedName>
        <fullName evidence="1">Uncharacterized protein</fullName>
    </submittedName>
</protein>
<sequence>MLAPRDDLDYPYVQLSVQVAEQLQHLFHDVQQLAVLLVEKVPELERARPIFEAACELLTEPSHEVLLADDMPIELPFDSAELLYQRMVEEHSAAPDDREIRARLSLLIDVPLQLLEAAQAGGHVYAESSRRIFRGYLRWIDDAAQHRTLWLMTKLTEALQRRVRADFVIQGSYRHTMASRISSMLLLSAVAEQLGATAAQTQRRWVDVEKWDSGAYPLFNVISWGHERYMPAVARAFLPALEAHFLKHRAKDGRGLMEFDLAFAPYDIIHDWLMPHERPDVLLSVLIARWRRALSEDYRRPELQARREAESESRMLQDADPKFRKELEELLARPNNSPSAEFLAESVAVLTTARSLLERAVTVRTNGVGIASRTYEGWRRAAASWLQQARGAADPDIPSLLVGIEALSTDPARIAEDFRKPIMTNRTGQGGTHDMWQTVFGYLTPNDTMLSGRRGDWERADLPARTYCLLPEWEGGSHGWIVAVEEDRSYRLLVLENADGTCDDQIPFSPKYLPDVILKDALGDLMRCTTCFGLLDDGRRNRLTCPSCNGEGYLPNIQLLRAETYQFIMGLKAHGVAPPPPQTSFIRGLQQAEVCGKLRVFTSHTLREHLADAIQCIAEAEAGRRG</sequence>
<reference evidence="1" key="1">
    <citation type="journal article" date="2014" name="Int. J. Syst. Evol. Microbiol.">
        <title>Complete genome sequence of Corynebacterium casei LMG S-19264T (=DSM 44701T), isolated from a smear-ripened cheese.</title>
        <authorList>
            <consortium name="US DOE Joint Genome Institute (JGI-PGF)"/>
            <person name="Walter F."/>
            <person name="Albersmeier A."/>
            <person name="Kalinowski J."/>
            <person name="Ruckert C."/>
        </authorList>
    </citation>
    <scope>NUCLEOTIDE SEQUENCE</scope>
    <source>
        <strain evidence="1">CGMCC 4.7306</strain>
    </source>
</reference>
<organism evidence="1 2">
    <name type="scientific">Microlunatus endophyticus</name>
    <dbReference type="NCBI Taxonomy" id="1716077"/>
    <lineage>
        <taxon>Bacteria</taxon>
        <taxon>Bacillati</taxon>
        <taxon>Actinomycetota</taxon>
        <taxon>Actinomycetes</taxon>
        <taxon>Propionibacteriales</taxon>
        <taxon>Propionibacteriaceae</taxon>
        <taxon>Microlunatus</taxon>
    </lineage>
</organism>
<name>A0A917SE08_9ACTN</name>
<dbReference type="EMBL" id="BMMZ01000008">
    <property type="protein sequence ID" value="GGL70596.1"/>
    <property type="molecule type" value="Genomic_DNA"/>
</dbReference>
<gene>
    <name evidence="1" type="ORF">GCM10011575_31320</name>
</gene>
<dbReference type="Proteomes" id="UP000613840">
    <property type="component" value="Unassembled WGS sequence"/>
</dbReference>
<evidence type="ECO:0000313" key="1">
    <source>
        <dbReference type="EMBL" id="GGL70596.1"/>
    </source>
</evidence>